<dbReference type="Gene3D" id="3.30.420.40">
    <property type="match status" value="2"/>
</dbReference>
<sequence>MLIPVIAVFDVGKTNKKLFLFDEQYHIVYEKSARFLETKDEDGDSCENLDSLRLSVFDSLNEVLKINKYDIKAINFSTYGASFVYLDEEGKPLTPLYNYLKPYPKDLEELFYKTHGSPQKIAQETASPASGSLNSGMQLYRIKYQKPDIFQQIKHVLHLPQYMSNLITGKYFTDMTSVGCHTQLWDFNKKDYHQWVYDEQLVEKLPEIFPADDVIEASFMGKTYKTGVGLHDSSAALIPYLVNFKEPFVLLSTGTWCISLNPFNESPLTSQELENDCLAYIAYHGKPVKASRLFAGFELEQQSKRIAAHFKVDALIFRTMPFDAQLAAQLKERFKNEEQASAILPKQSQFGDRDLSSFANEKEAYHQLVADIIDLQSQSTALIIKGSAIRKIFVDGGFSKNTIYMNLLARAFPQIEVYAAAMAQATALGAAVAIHQHWNTKALPNDIIELKYYSVNQPVLG</sequence>
<evidence type="ECO:0000256" key="2">
    <source>
        <dbReference type="ARBA" id="ARBA00022679"/>
    </source>
</evidence>
<dbReference type="InterPro" id="IPR043129">
    <property type="entry name" value="ATPase_NBD"/>
</dbReference>
<dbReference type="GO" id="GO:0004856">
    <property type="term" value="F:D-xylulokinase activity"/>
    <property type="evidence" value="ECO:0007669"/>
    <property type="project" value="TreeGrafter"/>
</dbReference>
<dbReference type="Proteomes" id="UP000323653">
    <property type="component" value="Chromosome"/>
</dbReference>
<keyword evidence="2" id="KW-0808">Transferase</keyword>
<evidence type="ECO:0000256" key="3">
    <source>
        <dbReference type="ARBA" id="ARBA00022777"/>
    </source>
</evidence>
<dbReference type="Pfam" id="PF00370">
    <property type="entry name" value="FGGY_N"/>
    <property type="match status" value="1"/>
</dbReference>
<dbReference type="InterPro" id="IPR049382">
    <property type="entry name" value="FGGY_C_2"/>
</dbReference>
<dbReference type="SUPFAM" id="SSF53067">
    <property type="entry name" value="Actin-like ATPase domain"/>
    <property type="match status" value="2"/>
</dbReference>
<reference evidence="6 7" key="1">
    <citation type="submission" date="2019-08" db="EMBL/GenBank/DDBJ databases">
        <title>Pedobacter sp. nov., isolated from Han river, South Korea.</title>
        <authorList>
            <person name="Lee D.-H."/>
            <person name="Kim Y.-S."/>
            <person name="Hwang E.-M."/>
            <person name="Le Tran T.C."/>
            <person name="Cha C.-J."/>
        </authorList>
    </citation>
    <scope>NUCLEOTIDE SEQUENCE [LARGE SCALE GENOMIC DNA]</scope>
    <source>
        <strain evidence="6 7">CJ43</strain>
    </source>
</reference>
<accession>A0A5C0VJ10</accession>
<comment type="similarity">
    <text evidence="1">Belongs to the FGGY kinase family.</text>
</comment>
<dbReference type="EMBL" id="CP043329">
    <property type="protein sequence ID" value="QEK52059.1"/>
    <property type="molecule type" value="Genomic_DNA"/>
</dbReference>
<dbReference type="Pfam" id="PF21546">
    <property type="entry name" value="FGGY_C_2"/>
    <property type="match status" value="1"/>
</dbReference>
<dbReference type="PANTHER" id="PTHR10196:SF57">
    <property type="entry name" value="XYLULOSE KINASE"/>
    <property type="match status" value="1"/>
</dbReference>
<organism evidence="6 7">
    <name type="scientific">Pedobacter aquae</name>
    <dbReference type="NCBI Taxonomy" id="2605747"/>
    <lineage>
        <taxon>Bacteria</taxon>
        <taxon>Pseudomonadati</taxon>
        <taxon>Bacteroidota</taxon>
        <taxon>Sphingobacteriia</taxon>
        <taxon>Sphingobacteriales</taxon>
        <taxon>Sphingobacteriaceae</taxon>
        <taxon>Pedobacter</taxon>
    </lineage>
</organism>
<keyword evidence="3 6" id="KW-0418">Kinase</keyword>
<dbReference type="InterPro" id="IPR018484">
    <property type="entry name" value="FGGY_N"/>
</dbReference>
<evidence type="ECO:0000313" key="7">
    <source>
        <dbReference type="Proteomes" id="UP000323653"/>
    </source>
</evidence>
<evidence type="ECO:0000259" key="5">
    <source>
        <dbReference type="Pfam" id="PF21546"/>
    </source>
</evidence>
<dbReference type="GO" id="GO:0005829">
    <property type="term" value="C:cytosol"/>
    <property type="evidence" value="ECO:0007669"/>
    <property type="project" value="TreeGrafter"/>
</dbReference>
<dbReference type="CDD" id="cd07772">
    <property type="entry name" value="ASKHA_NBD_FGGY_NaCK-like"/>
    <property type="match status" value="1"/>
</dbReference>
<gene>
    <name evidence="6" type="ORF">FYC62_10630</name>
</gene>
<dbReference type="RefSeq" id="WP_149074919.1">
    <property type="nucleotide sequence ID" value="NZ_CP043329.1"/>
</dbReference>
<dbReference type="PANTHER" id="PTHR10196">
    <property type="entry name" value="SUGAR KINASE"/>
    <property type="match status" value="1"/>
</dbReference>
<dbReference type="AlphaFoldDB" id="A0A5C0VJ10"/>
<dbReference type="KEGG" id="pej:FYC62_10630"/>
<proteinExistence type="inferred from homology"/>
<name>A0A5C0VJ10_9SPHI</name>
<feature type="domain" description="Carbohydrate kinase FGGY N-terminal" evidence="4">
    <location>
        <begin position="6"/>
        <end position="217"/>
    </location>
</feature>
<evidence type="ECO:0000259" key="4">
    <source>
        <dbReference type="Pfam" id="PF00370"/>
    </source>
</evidence>
<evidence type="ECO:0000313" key="6">
    <source>
        <dbReference type="EMBL" id="QEK52059.1"/>
    </source>
</evidence>
<dbReference type="GO" id="GO:0005997">
    <property type="term" value="P:xylulose metabolic process"/>
    <property type="evidence" value="ECO:0007669"/>
    <property type="project" value="TreeGrafter"/>
</dbReference>
<feature type="domain" description="Carbohydrate kinase FGGY C-terminal" evidence="5">
    <location>
        <begin position="246"/>
        <end position="437"/>
    </location>
</feature>
<evidence type="ECO:0000256" key="1">
    <source>
        <dbReference type="ARBA" id="ARBA00009156"/>
    </source>
</evidence>
<protein>
    <submittedName>
        <fullName evidence="6">Carbohydrate kinase</fullName>
    </submittedName>
</protein>
<keyword evidence="7" id="KW-1185">Reference proteome</keyword>